<dbReference type="Proteomes" id="UP000652761">
    <property type="component" value="Unassembled WGS sequence"/>
</dbReference>
<keyword evidence="1" id="KW-0732">Signal</keyword>
<accession>A0A843WPZ5</accession>
<gene>
    <name evidence="2" type="ORF">Taro_044939</name>
</gene>
<reference evidence="2" key="1">
    <citation type="submission" date="2017-07" db="EMBL/GenBank/DDBJ databases">
        <title>Taro Niue Genome Assembly and Annotation.</title>
        <authorList>
            <person name="Atibalentja N."/>
            <person name="Keating K."/>
            <person name="Fields C.J."/>
        </authorList>
    </citation>
    <scope>NUCLEOTIDE SEQUENCE</scope>
    <source>
        <strain evidence="2">Niue_2</strain>
        <tissue evidence="2">Leaf</tissue>
    </source>
</reference>
<evidence type="ECO:0000256" key="1">
    <source>
        <dbReference type="SAM" id="SignalP"/>
    </source>
</evidence>
<evidence type="ECO:0000313" key="3">
    <source>
        <dbReference type="Proteomes" id="UP000652761"/>
    </source>
</evidence>
<organism evidence="2 3">
    <name type="scientific">Colocasia esculenta</name>
    <name type="common">Wild taro</name>
    <name type="synonym">Arum esculentum</name>
    <dbReference type="NCBI Taxonomy" id="4460"/>
    <lineage>
        <taxon>Eukaryota</taxon>
        <taxon>Viridiplantae</taxon>
        <taxon>Streptophyta</taxon>
        <taxon>Embryophyta</taxon>
        <taxon>Tracheophyta</taxon>
        <taxon>Spermatophyta</taxon>
        <taxon>Magnoliopsida</taxon>
        <taxon>Liliopsida</taxon>
        <taxon>Araceae</taxon>
        <taxon>Aroideae</taxon>
        <taxon>Colocasieae</taxon>
        <taxon>Colocasia</taxon>
    </lineage>
</organism>
<comment type="caution">
    <text evidence="2">The sequence shown here is derived from an EMBL/GenBank/DDBJ whole genome shotgun (WGS) entry which is preliminary data.</text>
</comment>
<feature type="signal peptide" evidence="1">
    <location>
        <begin position="1"/>
        <end position="20"/>
    </location>
</feature>
<evidence type="ECO:0000313" key="2">
    <source>
        <dbReference type="EMBL" id="MQM12029.1"/>
    </source>
</evidence>
<dbReference type="EMBL" id="NMUH01005175">
    <property type="protein sequence ID" value="MQM12029.1"/>
    <property type="molecule type" value="Genomic_DNA"/>
</dbReference>
<sequence length="90" mass="10363">MGPWQCGPQVWCWLVSTVVCLVLVERQLDLSSVATRLRGRPVWFVQLPVFVLEFGLLGFWGNFPTEPVTYEAHPYFLQSRIAAELGRRLQ</sequence>
<keyword evidence="3" id="KW-1185">Reference proteome</keyword>
<proteinExistence type="predicted"/>
<protein>
    <submittedName>
        <fullName evidence="2">Uncharacterized protein</fullName>
    </submittedName>
</protein>
<name>A0A843WPZ5_COLES</name>
<dbReference type="AlphaFoldDB" id="A0A843WPZ5"/>
<feature type="chain" id="PRO_5033017352" evidence="1">
    <location>
        <begin position="21"/>
        <end position="90"/>
    </location>
</feature>